<evidence type="ECO:0000313" key="10">
    <source>
        <dbReference type="Proteomes" id="UP000235672"/>
    </source>
</evidence>
<dbReference type="Pfam" id="PF11732">
    <property type="entry name" value="Thoc2"/>
    <property type="match status" value="1"/>
</dbReference>
<dbReference type="Proteomes" id="UP000235672">
    <property type="component" value="Unassembled WGS sequence"/>
</dbReference>
<comment type="subcellular location">
    <subcellularLocation>
        <location evidence="1">Nucleus</location>
    </subcellularLocation>
</comment>
<feature type="region of interest" description="Disordered" evidence="5">
    <location>
        <begin position="532"/>
        <end position="587"/>
    </location>
</feature>
<reference evidence="9 10" key="1">
    <citation type="submission" date="2016-05" db="EMBL/GenBank/DDBJ databases">
        <title>A degradative enzymes factory behind the ericoid mycorrhizal symbiosis.</title>
        <authorList>
            <consortium name="DOE Joint Genome Institute"/>
            <person name="Martino E."/>
            <person name="Morin E."/>
            <person name="Grelet G."/>
            <person name="Kuo A."/>
            <person name="Kohler A."/>
            <person name="Daghino S."/>
            <person name="Barry K."/>
            <person name="Choi C."/>
            <person name="Cichocki N."/>
            <person name="Clum A."/>
            <person name="Copeland A."/>
            <person name="Hainaut M."/>
            <person name="Haridas S."/>
            <person name="Labutti K."/>
            <person name="Lindquist E."/>
            <person name="Lipzen A."/>
            <person name="Khouja H.-R."/>
            <person name="Murat C."/>
            <person name="Ohm R."/>
            <person name="Olson A."/>
            <person name="Spatafora J."/>
            <person name="Veneault-Fourrey C."/>
            <person name="Henrissat B."/>
            <person name="Grigoriev I."/>
            <person name="Martin F."/>
            <person name="Perotto S."/>
        </authorList>
    </citation>
    <scope>NUCLEOTIDE SEQUENCE [LARGE SCALE GENOMIC DNA]</scope>
    <source>
        <strain evidence="9 10">UAMH 7357</strain>
    </source>
</reference>
<dbReference type="InterPro" id="IPR032302">
    <property type="entry name" value="THOC2_N"/>
</dbReference>
<evidence type="ECO:0000259" key="8">
    <source>
        <dbReference type="Pfam" id="PF16134"/>
    </source>
</evidence>
<dbReference type="InterPro" id="IPR040007">
    <property type="entry name" value="Tho2"/>
</dbReference>
<dbReference type="GO" id="GO:0006406">
    <property type="term" value="P:mRNA export from nucleus"/>
    <property type="evidence" value="ECO:0007669"/>
    <property type="project" value="InterPro"/>
</dbReference>
<dbReference type="GO" id="GO:0000445">
    <property type="term" value="C:THO complex part of transcription export complex"/>
    <property type="evidence" value="ECO:0007669"/>
    <property type="project" value="TreeGrafter"/>
</dbReference>
<evidence type="ECO:0000259" key="7">
    <source>
        <dbReference type="Pfam" id="PF11732"/>
    </source>
</evidence>
<dbReference type="Pfam" id="PF11262">
    <property type="entry name" value="Tho2"/>
    <property type="match status" value="1"/>
</dbReference>
<feature type="domain" description="THO complex subunit 2 N-terminal" evidence="8">
    <location>
        <begin position="121"/>
        <end position="848"/>
    </location>
</feature>
<dbReference type="STRING" id="1745343.A0A2J6QHS5"/>
<evidence type="ECO:0000313" key="9">
    <source>
        <dbReference type="EMBL" id="PMD25799.1"/>
    </source>
</evidence>
<dbReference type="GO" id="GO:0003729">
    <property type="term" value="F:mRNA binding"/>
    <property type="evidence" value="ECO:0007669"/>
    <property type="project" value="TreeGrafter"/>
</dbReference>
<sequence length="1556" mass="173384">MAPGKRKRNDRASVDAGENRPSPHRPQNTNLGQHDRGQDMRDGGRRPSRGGQGGVGGRGGRRNDSRDNPNKLNINAAARSTPGPMSPPPRPSSATQTLTPTAELPSPVIKPDSAPFDYEFLTDDRMASWSSTGRQEVVQAGSQARQDEDPMDLASVFQELIRATLDGRLDPTDAGNCVKEILGPETESAEGTVNFEPSTFFLDTLSMIFEADHPPNTQTNSNLRPFIAATGIPPMIMRQMLDGRLLQDTGLTRDTFNRVGVRQATNLLYRQANYNLLREETEGYSKLVTELFTTSGSEPPSAEVVEDAFERVKGLIGTFDLDVGRVLDITLDVFASVLIKHFRFFIKLLRVSSWWPRIGEGDLLTATGGLPSWALPSSPGWLPTEEEEELSRQERQKRDVLFWPRAREIGLDAFFELGGRQIPDEETKSRILGAGGDDVELDADRLWIKETGTFPPSGNRVAAQLLGFKLRFYASEARDKEDQLPANLIYLTALLIKIGFISLRDVYPHLWPSDEDMPAQLEKKKAELAEKEKLNRPGGGAANALTAAGALSDDTLPNNGRGREATAAKPDPVAQPATTPEDNDKLEPADQKVQLLTCLLTIGAIPESLFILGRFPTLPEAYPEVLDLVNRILNHSIKDVYAASQPRAIQDAECPTKKVADADQNGVPKGQVRLSQLPTRKLLRWPFPDKYDTNENQCYRFYWDEWADNVPVCQTVDDIFILCDTFLNISGVSIGKNSQLLSRFARIGTKSLAEDRSQSNLERWQDLLKRLLVPALSLNKANTEVVNEIYNMLKFYPVSTRYAIYADWFEGRVTPQLPAMKIAFERARLETLSTMKRISGINAQTMARTLSKTATACPGIVFKVALTQIESYNNLTKVVVECAKYFSDLGYDVLVWSLMNALGGHKRSRNNAEFALLPSRWLLALSKFTGEVFKRYRIMDLSPIIQYVNDQLYRGNSTDLVILKELISEMAGIVPDTDFGDKELLAMSGGPVLRKQTLIGLKDRRFESMKTGDRLMRALVETNLSGELLISIAQFRQSAIYRISDEDAHIKMLATMVDDTQSTLSQYLDLLRSNLAIEDFDKLVPGITELIADFGLAPALAFMIGRASLAHRISKVPPPAPNGTTKSLPDSIGSAPVAIDSDGDVGMEAGDNTAQANGQENASQSAVLNGLAEAEEDTPMTDPKSQSPPPTPSSTDPYEEILGPIITGVQNALPKETFNYISADFYVTFWTATLGDLSIPSSSYDVEISRLVAEQSLVMKDRTDMTRAGMSIKENNKKLISQTREALMAEFGKFVTGFGRTKARLLRHKSDWFKPFKAEDVSDAILEKCLIPRILLSPSDADFCFKMIKFLHDNGVPHFRLLSFYGHLFRANRLRSIIFTCTIREAENLGRFLRHVLADLDRWHNNSTVYEKEAWGASANLPGFAKALDEEGKAKNLVSYDGERGFKWFHFTWHQRMFTALKHCLEGVEWMHIRNAITILKSVVEVYPSVDFMGNQFIKLLEVVAKREKGVREDLSLTGNAVLVQLKKRSKNWIMVQAFGHNTVSLLGNRQVPWLI</sequence>
<dbReference type="OrthoDB" id="29024at2759"/>
<comment type="similarity">
    <text evidence="2">Belongs to the THOC2 family.</text>
</comment>
<evidence type="ECO:0000256" key="1">
    <source>
        <dbReference type="ARBA" id="ARBA00004123"/>
    </source>
</evidence>
<evidence type="ECO:0000259" key="6">
    <source>
        <dbReference type="Pfam" id="PF11262"/>
    </source>
</evidence>
<keyword evidence="10" id="KW-1185">Reference proteome</keyword>
<dbReference type="InterPro" id="IPR021726">
    <property type="entry name" value="THO_THOC2_N"/>
</dbReference>
<feature type="domain" description="THO complex subunitTHOC2 N-terminal" evidence="7">
    <location>
        <begin position="850"/>
        <end position="926"/>
    </location>
</feature>
<dbReference type="EMBL" id="KZ613469">
    <property type="protein sequence ID" value="PMD25799.1"/>
    <property type="molecule type" value="Genomic_DNA"/>
</dbReference>
<evidence type="ECO:0000256" key="4">
    <source>
        <dbReference type="ARBA" id="ARBA00023242"/>
    </source>
</evidence>
<dbReference type="PANTHER" id="PTHR21597">
    <property type="entry name" value="THO2 PROTEIN"/>
    <property type="match status" value="1"/>
</dbReference>
<feature type="compositionally biased region" description="Basic and acidic residues" evidence="5">
    <location>
        <begin position="33"/>
        <end position="45"/>
    </location>
</feature>
<evidence type="ECO:0000256" key="5">
    <source>
        <dbReference type="SAM" id="MobiDB-lite"/>
    </source>
</evidence>
<name>A0A2J6QHS5_9HELO</name>
<feature type="region of interest" description="Disordered" evidence="5">
    <location>
        <begin position="1"/>
        <end position="112"/>
    </location>
</feature>
<dbReference type="InterPro" id="IPR021418">
    <property type="entry name" value="THO_THOC2_C"/>
</dbReference>
<accession>A0A2J6QHS5</accession>
<keyword evidence="4" id="KW-0539">Nucleus</keyword>
<proteinExistence type="inferred from homology"/>
<feature type="region of interest" description="Disordered" evidence="5">
    <location>
        <begin position="1115"/>
        <end position="1199"/>
    </location>
</feature>
<organism evidence="9 10">
    <name type="scientific">Hyaloscypha hepaticicola</name>
    <dbReference type="NCBI Taxonomy" id="2082293"/>
    <lineage>
        <taxon>Eukaryota</taxon>
        <taxon>Fungi</taxon>
        <taxon>Dikarya</taxon>
        <taxon>Ascomycota</taxon>
        <taxon>Pezizomycotina</taxon>
        <taxon>Leotiomycetes</taxon>
        <taxon>Helotiales</taxon>
        <taxon>Hyaloscyphaceae</taxon>
        <taxon>Hyaloscypha</taxon>
    </lineage>
</organism>
<dbReference type="GO" id="GO:0006397">
    <property type="term" value="P:mRNA processing"/>
    <property type="evidence" value="ECO:0007669"/>
    <property type="project" value="InterPro"/>
</dbReference>
<protein>
    <recommendedName>
        <fullName evidence="3">THO complex subunit 2</fullName>
    </recommendedName>
</protein>
<dbReference type="Pfam" id="PF16134">
    <property type="entry name" value="THOC2_N"/>
    <property type="match status" value="1"/>
</dbReference>
<feature type="domain" description="THO complex subunitTHOC2 C-terminal" evidence="6">
    <location>
        <begin position="1219"/>
        <end position="1526"/>
    </location>
</feature>
<feature type="compositionally biased region" description="Polar residues" evidence="5">
    <location>
        <begin position="1152"/>
        <end position="1167"/>
    </location>
</feature>
<gene>
    <name evidence="9" type="ORF">NA56DRAFT_386211</name>
</gene>
<evidence type="ECO:0000256" key="3">
    <source>
        <dbReference type="ARBA" id="ARBA00019596"/>
    </source>
</evidence>
<dbReference type="PANTHER" id="PTHR21597:SF0">
    <property type="entry name" value="THO COMPLEX SUBUNIT 2"/>
    <property type="match status" value="1"/>
</dbReference>
<evidence type="ECO:0000256" key="2">
    <source>
        <dbReference type="ARBA" id="ARBA00007857"/>
    </source>
</evidence>